<organism evidence="1 2">
    <name type="scientific">Actibacterium atlanticum</name>
    <dbReference type="NCBI Taxonomy" id="1461693"/>
    <lineage>
        <taxon>Bacteria</taxon>
        <taxon>Pseudomonadati</taxon>
        <taxon>Pseudomonadota</taxon>
        <taxon>Alphaproteobacteria</taxon>
        <taxon>Rhodobacterales</taxon>
        <taxon>Roseobacteraceae</taxon>
        <taxon>Actibacterium</taxon>
    </lineage>
</organism>
<reference evidence="1 2" key="1">
    <citation type="submission" date="2013-04" db="EMBL/GenBank/DDBJ databases">
        <title>Shimia sp. 22II-S11-Z10 Genome Sequencing.</title>
        <authorList>
            <person name="Lai Q."/>
            <person name="Li G."/>
            <person name="Shao Z."/>
        </authorList>
    </citation>
    <scope>NUCLEOTIDE SEQUENCE [LARGE SCALE GENOMIC DNA]</scope>
    <source>
        <strain evidence="2">22II-S11-Z10</strain>
    </source>
</reference>
<comment type="caution">
    <text evidence="1">The sequence shown here is derived from an EMBL/GenBank/DDBJ whole genome shotgun (WGS) entry which is preliminary data.</text>
</comment>
<evidence type="ECO:0000313" key="2">
    <source>
        <dbReference type="Proteomes" id="UP000024836"/>
    </source>
</evidence>
<sequence length="255" mass="28115">MVRFIQIVFLLTVLSGSAVEAQSGDRFWILWEKFQYAGEGCPNGPNCLVRRNFTSRLFPDVELSSIYRLFGLMDGSALAEGRLSEHPDAPRICQHNDAEVVLGFDPEALPKSEKIEALRGLKGVSFNLTKLKAPPGARNDFGPSLQKAFEARFRAAGLKILTPEQAKRTPGQPELAVFFAYTDPDGHCEYTYSVFASLSQTVLLTRDLRIKISAGVWAYSTKPPAGDAHGSEYDSILKIADALVKDYLSVNPKSQ</sequence>
<keyword evidence="2" id="KW-1185">Reference proteome</keyword>
<dbReference type="eggNOG" id="ENOG5033RWA">
    <property type="taxonomic scope" value="Bacteria"/>
</dbReference>
<accession>A0A058ZM30</accession>
<dbReference type="Proteomes" id="UP000024836">
    <property type="component" value="Unassembled WGS sequence"/>
</dbReference>
<evidence type="ECO:0000313" key="1">
    <source>
        <dbReference type="EMBL" id="KCV82265.1"/>
    </source>
</evidence>
<name>A0A058ZM30_9RHOB</name>
<protein>
    <submittedName>
        <fullName evidence="1">Uncharacterized protein</fullName>
    </submittedName>
</protein>
<dbReference type="AlphaFoldDB" id="A0A058ZM30"/>
<dbReference type="EMBL" id="AQQY01000004">
    <property type="protein sequence ID" value="KCV82265.1"/>
    <property type="molecule type" value="Genomic_DNA"/>
</dbReference>
<dbReference type="STRING" id="1461693.ATO10_07742"/>
<proteinExistence type="predicted"/>
<dbReference type="RefSeq" id="WP_035250112.1">
    <property type="nucleotide sequence ID" value="NZ_AQQY01000004.1"/>
</dbReference>
<dbReference type="OrthoDB" id="7869410at2"/>
<gene>
    <name evidence="1" type="ORF">ATO10_07742</name>
</gene>